<dbReference type="Proteomes" id="UP001150217">
    <property type="component" value="Unassembled WGS sequence"/>
</dbReference>
<organism evidence="1 2">
    <name type="scientific">Lentinula lateritia</name>
    <dbReference type="NCBI Taxonomy" id="40482"/>
    <lineage>
        <taxon>Eukaryota</taxon>
        <taxon>Fungi</taxon>
        <taxon>Dikarya</taxon>
        <taxon>Basidiomycota</taxon>
        <taxon>Agaricomycotina</taxon>
        <taxon>Agaricomycetes</taxon>
        <taxon>Agaricomycetidae</taxon>
        <taxon>Agaricales</taxon>
        <taxon>Marasmiineae</taxon>
        <taxon>Omphalotaceae</taxon>
        <taxon>Lentinula</taxon>
    </lineage>
</organism>
<gene>
    <name evidence="1" type="ORF">C8R41DRAFT_367164</name>
</gene>
<dbReference type="EMBL" id="JANVFT010000040">
    <property type="protein sequence ID" value="KAJ4491802.1"/>
    <property type="molecule type" value="Genomic_DNA"/>
</dbReference>
<keyword evidence="2" id="KW-1185">Reference proteome</keyword>
<sequence length="219" mass="24323">MLLRKRSESLPMNVTDQTLKAHPGWLVVTVHPKHTTWFQGDEHTDWSHSTTSVKTNIATYKFDVYAARAGIFMNDGDGGYLNWAWAAPHDKIKAIGYQNHRLVFSGGAPKNHPASGKCGVHIYQFKKNKKKNPVNHYTIVAIIKDAKGTVVGFQGDGDGSRPVLVASQLHDPLKITTGRKDNSPLSFGLGKMKWNSKSCSVGKYDHGIRQMDCPFQCAF</sequence>
<evidence type="ECO:0000313" key="1">
    <source>
        <dbReference type="EMBL" id="KAJ4491802.1"/>
    </source>
</evidence>
<reference evidence="1" key="1">
    <citation type="submission" date="2022-08" db="EMBL/GenBank/DDBJ databases">
        <title>A Global Phylogenomic Analysis of the Shiitake Genus Lentinula.</title>
        <authorList>
            <consortium name="DOE Joint Genome Institute"/>
            <person name="Sierra-Patev S."/>
            <person name="Min B."/>
            <person name="Naranjo-Ortiz M."/>
            <person name="Looney B."/>
            <person name="Konkel Z."/>
            <person name="Slot J.C."/>
            <person name="Sakamoto Y."/>
            <person name="Steenwyk J.L."/>
            <person name="Rokas A."/>
            <person name="Carro J."/>
            <person name="Camarero S."/>
            <person name="Ferreira P."/>
            <person name="Molpeceres G."/>
            <person name="Ruiz-Duenas F.J."/>
            <person name="Serrano A."/>
            <person name="Henrissat B."/>
            <person name="Drula E."/>
            <person name="Hughes K.W."/>
            <person name="Mata J.L."/>
            <person name="Ishikawa N.K."/>
            <person name="Vargas-Isla R."/>
            <person name="Ushijima S."/>
            <person name="Smith C.A."/>
            <person name="Ahrendt S."/>
            <person name="Andreopoulos W."/>
            <person name="He G."/>
            <person name="Labutti K."/>
            <person name="Lipzen A."/>
            <person name="Ng V."/>
            <person name="Riley R."/>
            <person name="Sandor L."/>
            <person name="Barry K."/>
            <person name="Martinez A.T."/>
            <person name="Xiao Y."/>
            <person name="Gibbons J.G."/>
            <person name="Terashima K."/>
            <person name="Grigoriev I.V."/>
            <person name="Hibbett D.S."/>
        </authorList>
    </citation>
    <scope>NUCLEOTIDE SEQUENCE</scope>
    <source>
        <strain evidence="1">RHP3577 ss4</strain>
    </source>
</reference>
<protein>
    <submittedName>
        <fullName evidence="1">Uncharacterized protein</fullName>
    </submittedName>
</protein>
<name>A0ABQ8VEW9_9AGAR</name>
<proteinExistence type="predicted"/>
<comment type="caution">
    <text evidence="1">The sequence shown here is derived from an EMBL/GenBank/DDBJ whole genome shotgun (WGS) entry which is preliminary data.</text>
</comment>
<accession>A0ABQ8VEW9</accession>
<evidence type="ECO:0000313" key="2">
    <source>
        <dbReference type="Proteomes" id="UP001150217"/>
    </source>
</evidence>